<feature type="region of interest" description="Disordered" evidence="3">
    <location>
        <begin position="276"/>
        <end position="369"/>
    </location>
</feature>
<feature type="compositionally biased region" description="Basic and acidic residues" evidence="3">
    <location>
        <begin position="357"/>
        <end position="366"/>
    </location>
</feature>
<dbReference type="GO" id="GO:0005737">
    <property type="term" value="C:cytoplasm"/>
    <property type="evidence" value="ECO:0007669"/>
    <property type="project" value="TreeGrafter"/>
</dbReference>
<gene>
    <name evidence="5" type="ORF">J437_LFUL012487</name>
</gene>
<sequence length="1402" mass="150572">MVLVMEYAAGGELYDYLSERKVLAEAEARRIFRQIATAVYYCHKHKICHRDLKLENILLDEHGNAKIADFGLSNVFDETRLLNTFCGSPLYASPEIVRGTPYHGPEVDCWSLGVLLYTLVYGAMPFDGSNFKRLVKQISQGDYFEPKRPSPASPLIRAILTVNPRRRADIEAICSHWWVNEGYEGSSDVPSCLEEAEELASRTPVRLDLLLSLVPPPAPGGGPLVVGEAAVAPVDGAEPAVEAAVTGVQEIGNGDVVCQPVPPRSHSVGSFMDLEYHGTPSRMPPFVPPERRPKAGGRVSEKEAPQKRKLEGGGASGVCVPKRIDEEGRKEEEEERLASMSVSGVLKEEEEEEVKTEEEPIPDKDVVPPTVATEVESMEVDEVSESVPVASEPKKDEVVEVAEVKSDERTVSETAVEEKVEEVPQPEVQMAEAVKSEQNEVKGVSMTESEVVTEAKPEEVPEGVTDQSEAMRLEEEEKKRLALEEEEKKKEVEEEERKKAEDEKRTKEDEEKKAAKALARKRLSLKIPKKAPAATQPVPDAAPAPPVAEVSKVSDAKRAFEKKATNVSAVIKVNNKPVPPSATSKVPPSPSQSKTEIVSPGAKKKNEESPKKESTPKPSKDTPKEPKESSTPSIVNDNKENEKVPAPIKESAQPAEKTVKDVRSSSAEKVAPEKSPVENKVDKVQKPKEADKTPAAKKSSVKPKETVEPVNKTAVSPKAEVDQVKKTPENVAVNSVVKADESPLVENPPVWAKSATLPRRTGLRGVPTPYGQKQAQFINSTQPPQPKPQEPVIQEQQIPQSAPAQVPSQAQSNTTPRQYSTAVEYTIKPEIQGFPGELSFTISQGMPNSGGISNTELQPPPEPAPQVKRVGRPITRHPTAPATFLRSSSLGPTPRSTAAPPSRGVERIIPIQVERDEESEAANSFSRSTSQTTTDDVSTSTTTSTRPPLYPQGQPHLGPRGEVLSRQSTQESDSGDTATPGSQAPTPGPEPIRKSPREFIIPIAVEGGGYVTPRAGSLEPSGQEERQNSADPWQQFHARAGRLGRPKRMSASMRSESGGASEDEGNSLSSPPPTFNGHPFEDEAASTASTTSTTPSVPKPFHMHRLRSSRPNRRLLEHSDSFSSAEEEDDDDGFEILTAESLFSTLLARVRSLTQRLNVDDGSGSGVSMSNRSSHLFPSAGRLLSGGLHHHTGMHHLGSLGSAAASSPLSGGSLFSSSFRSPHNQTSSSGLWSNLHNSRAGESLSRRLSEASRFSDPTRYSRSMSGGGISPGGFSTTSSANSATPWRRNLNRDTSLDGGDKSSPGSWRSTDGRGDDSVASSGSPLGTFVARVPPGSSVRVTLHVPVGGRLSASGGPGGGAMRVGISTRGYPRGASTDPSSPSTPTSNTLPRPRSTIAGGTSY</sequence>
<feature type="region of interest" description="Disordered" evidence="3">
    <location>
        <begin position="1347"/>
        <end position="1402"/>
    </location>
</feature>
<feature type="compositionally biased region" description="Basic and acidic residues" evidence="3">
    <location>
        <begin position="406"/>
        <end position="422"/>
    </location>
</feature>
<feature type="compositionally biased region" description="Basic residues" evidence="3">
    <location>
        <begin position="1039"/>
        <end position="1048"/>
    </location>
</feature>
<dbReference type="GO" id="GO:0050321">
    <property type="term" value="F:tau-protein kinase activity"/>
    <property type="evidence" value="ECO:0007669"/>
    <property type="project" value="TreeGrafter"/>
</dbReference>
<evidence type="ECO:0000256" key="2">
    <source>
        <dbReference type="ARBA" id="ARBA00022840"/>
    </source>
</evidence>
<feature type="compositionally biased region" description="Basic and acidic residues" evidence="3">
    <location>
        <begin position="322"/>
        <end position="331"/>
    </location>
</feature>
<dbReference type="PROSITE" id="PS00108">
    <property type="entry name" value="PROTEIN_KINASE_ST"/>
    <property type="match status" value="1"/>
</dbReference>
<organism evidence="5 6">
    <name type="scientific">Ladona fulva</name>
    <name type="common">Scarce chaser dragonfly</name>
    <name type="synonym">Libellula fulva</name>
    <dbReference type="NCBI Taxonomy" id="123851"/>
    <lineage>
        <taxon>Eukaryota</taxon>
        <taxon>Metazoa</taxon>
        <taxon>Ecdysozoa</taxon>
        <taxon>Arthropoda</taxon>
        <taxon>Hexapoda</taxon>
        <taxon>Insecta</taxon>
        <taxon>Pterygota</taxon>
        <taxon>Palaeoptera</taxon>
        <taxon>Odonata</taxon>
        <taxon>Epiprocta</taxon>
        <taxon>Anisoptera</taxon>
        <taxon>Libelluloidea</taxon>
        <taxon>Libellulidae</taxon>
        <taxon>Ladona</taxon>
    </lineage>
</organism>
<feature type="region of interest" description="Disordered" evidence="3">
    <location>
        <begin position="406"/>
        <end position="726"/>
    </location>
</feature>
<feature type="compositionally biased region" description="Basic and acidic residues" evidence="3">
    <location>
        <begin position="469"/>
        <end position="514"/>
    </location>
</feature>
<dbReference type="Gene3D" id="1.10.510.10">
    <property type="entry name" value="Transferase(Phosphotransferase) domain 1"/>
    <property type="match status" value="1"/>
</dbReference>
<feature type="compositionally biased region" description="Basic and acidic residues" evidence="3">
    <location>
        <begin position="670"/>
        <end position="694"/>
    </location>
</feature>
<dbReference type="Proteomes" id="UP000792457">
    <property type="component" value="Unassembled WGS sequence"/>
</dbReference>
<comment type="caution">
    <text evidence="5">The sequence shown here is derived from an EMBL/GenBank/DDBJ whole genome shotgun (WGS) entry which is preliminary data.</text>
</comment>
<dbReference type="SMART" id="SM00220">
    <property type="entry name" value="S_TKc"/>
    <property type="match status" value="1"/>
</dbReference>
<feature type="region of interest" description="Disordered" evidence="3">
    <location>
        <begin position="377"/>
        <end position="396"/>
    </location>
</feature>
<feature type="compositionally biased region" description="Low complexity" evidence="3">
    <location>
        <begin position="1085"/>
        <end position="1094"/>
    </location>
</feature>
<feature type="compositionally biased region" description="Polar residues" evidence="3">
    <location>
        <begin position="965"/>
        <end position="985"/>
    </location>
</feature>
<feature type="compositionally biased region" description="Basic residues" evidence="3">
    <location>
        <begin position="518"/>
        <end position="529"/>
    </location>
</feature>
<keyword evidence="2" id="KW-0067">ATP-binding</keyword>
<dbReference type="GO" id="GO:0000226">
    <property type="term" value="P:microtubule cytoskeleton organization"/>
    <property type="evidence" value="ECO:0007669"/>
    <property type="project" value="TreeGrafter"/>
</dbReference>
<feature type="compositionally biased region" description="Basic and acidic residues" evidence="3">
    <location>
        <begin position="552"/>
        <end position="564"/>
    </location>
</feature>
<dbReference type="FunFam" id="1.10.510.10:FF:000571">
    <property type="entry name" value="Maternal embryonic leucine zipper kinase"/>
    <property type="match status" value="1"/>
</dbReference>
<keyword evidence="6" id="KW-1185">Reference proteome</keyword>
<feature type="compositionally biased region" description="Basic residues" evidence="3">
    <location>
        <begin position="1101"/>
        <end position="1113"/>
    </location>
</feature>
<feature type="domain" description="Protein kinase" evidence="4">
    <location>
        <begin position="1"/>
        <end position="179"/>
    </location>
</feature>
<evidence type="ECO:0000313" key="5">
    <source>
        <dbReference type="EMBL" id="KAG8232871.1"/>
    </source>
</evidence>
<feature type="compositionally biased region" description="Basic and acidic residues" evidence="3">
    <location>
        <begin position="604"/>
        <end position="628"/>
    </location>
</feature>
<keyword evidence="1" id="KW-0547">Nucleotide-binding</keyword>
<feature type="compositionally biased region" description="Low complexity" evidence="3">
    <location>
        <begin position="1375"/>
        <end position="1395"/>
    </location>
</feature>
<dbReference type="EMBL" id="KZ308663">
    <property type="protein sequence ID" value="KAG8232871.1"/>
    <property type="molecule type" value="Genomic_DNA"/>
</dbReference>
<feature type="compositionally biased region" description="Low complexity" evidence="3">
    <location>
        <begin position="790"/>
        <end position="812"/>
    </location>
</feature>
<dbReference type="GO" id="GO:0005524">
    <property type="term" value="F:ATP binding"/>
    <property type="evidence" value="ECO:0007669"/>
    <property type="project" value="UniProtKB-KW"/>
</dbReference>
<dbReference type="Pfam" id="PF00069">
    <property type="entry name" value="Pkinase"/>
    <property type="match status" value="1"/>
</dbReference>
<dbReference type="OrthoDB" id="193931at2759"/>
<feature type="compositionally biased region" description="Polar residues" evidence="3">
    <location>
        <begin position="581"/>
        <end position="596"/>
    </location>
</feature>
<dbReference type="InterPro" id="IPR000719">
    <property type="entry name" value="Prot_kinase_dom"/>
</dbReference>
<dbReference type="PANTHER" id="PTHR24346:SF93">
    <property type="entry name" value="NUAK FAMILY SNF1-LIKE KINASE 1"/>
    <property type="match status" value="1"/>
</dbReference>
<dbReference type="InterPro" id="IPR011009">
    <property type="entry name" value="Kinase-like_dom_sf"/>
</dbReference>
<evidence type="ECO:0000256" key="3">
    <source>
        <dbReference type="SAM" id="MobiDB-lite"/>
    </source>
</evidence>
<accession>A0A8K0KF42</accession>
<proteinExistence type="predicted"/>
<protein>
    <recommendedName>
        <fullName evidence="4">Protein kinase domain-containing protein</fullName>
    </recommendedName>
</protein>
<feature type="compositionally biased region" description="Basic and acidic residues" evidence="3">
    <location>
        <begin position="289"/>
        <end position="311"/>
    </location>
</feature>
<evidence type="ECO:0000256" key="1">
    <source>
        <dbReference type="ARBA" id="ARBA00022741"/>
    </source>
</evidence>
<feature type="compositionally biased region" description="Polar residues" evidence="3">
    <location>
        <begin position="885"/>
        <end position="896"/>
    </location>
</feature>
<name>A0A8K0KF42_LADFU</name>
<evidence type="ECO:0000259" key="4">
    <source>
        <dbReference type="PROSITE" id="PS50011"/>
    </source>
</evidence>
<feature type="region of interest" description="Disordered" evidence="3">
    <location>
        <begin position="1243"/>
        <end position="1332"/>
    </location>
</feature>
<dbReference type="PANTHER" id="PTHR24346">
    <property type="entry name" value="MAP/MICROTUBULE AFFINITY-REGULATING KINASE"/>
    <property type="match status" value="1"/>
</dbReference>
<dbReference type="SUPFAM" id="SSF56112">
    <property type="entry name" value="Protein kinase-like (PK-like)"/>
    <property type="match status" value="1"/>
</dbReference>
<reference evidence="5" key="2">
    <citation type="submission" date="2017-10" db="EMBL/GenBank/DDBJ databases">
        <title>Ladona fulva Genome sequencing and assembly.</title>
        <authorList>
            <person name="Murali S."/>
            <person name="Richards S."/>
            <person name="Bandaranaike D."/>
            <person name="Bellair M."/>
            <person name="Blankenburg K."/>
            <person name="Chao H."/>
            <person name="Dinh H."/>
            <person name="Doddapaneni H."/>
            <person name="Dugan-Rocha S."/>
            <person name="Elkadiri S."/>
            <person name="Gnanaolivu R."/>
            <person name="Hernandez B."/>
            <person name="Skinner E."/>
            <person name="Javaid M."/>
            <person name="Lee S."/>
            <person name="Li M."/>
            <person name="Ming W."/>
            <person name="Munidasa M."/>
            <person name="Muniz J."/>
            <person name="Nguyen L."/>
            <person name="Hughes D."/>
            <person name="Osuji N."/>
            <person name="Pu L.-L."/>
            <person name="Puazo M."/>
            <person name="Qu C."/>
            <person name="Quiroz J."/>
            <person name="Raj R."/>
            <person name="Weissenberger G."/>
            <person name="Xin Y."/>
            <person name="Zou X."/>
            <person name="Han Y."/>
            <person name="Worley K."/>
            <person name="Muzny D."/>
            <person name="Gibbs R."/>
        </authorList>
    </citation>
    <scope>NUCLEOTIDE SEQUENCE</scope>
    <source>
        <strain evidence="5">Sampled in the wild</strain>
    </source>
</reference>
<feature type="region of interest" description="Disordered" evidence="3">
    <location>
        <begin position="837"/>
        <end position="1131"/>
    </location>
</feature>
<feature type="compositionally biased region" description="Low complexity" evidence="3">
    <location>
        <begin position="924"/>
        <end position="945"/>
    </location>
</feature>
<evidence type="ECO:0000313" key="6">
    <source>
        <dbReference type="Proteomes" id="UP000792457"/>
    </source>
</evidence>
<feature type="region of interest" description="Disordered" evidence="3">
    <location>
        <begin position="756"/>
        <end position="821"/>
    </location>
</feature>
<feature type="compositionally biased region" description="Polar residues" evidence="3">
    <location>
        <begin position="840"/>
        <end position="857"/>
    </location>
</feature>
<feature type="compositionally biased region" description="Polar residues" evidence="3">
    <location>
        <begin position="1273"/>
        <end position="1284"/>
    </location>
</feature>
<reference evidence="5" key="1">
    <citation type="submission" date="2013-04" db="EMBL/GenBank/DDBJ databases">
        <authorList>
            <person name="Qu J."/>
            <person name="Murali S.C."/>
            <person name="Bandaranaike D."/>
            <person name="Bellair M."/>
            <person name="Blankenburg K."/>
            <person name="Chao H."/>
            <person name="Dinh H."/>
            <person name="Doddapaneni H."/>
            <person name="Downs B."/>
            <person name="Dugan-Rocha S."/>
            <person name="Elkadiri S."/>
            <person name="Gnanaolivu R.D."/>
            <person name="Hernandez B."/>
            <person name="Javaid M."/>
            <person name="Jayaseelan J.C."/>
            <person name="Lee S."/>
            <person name="Li M."/>
            <person name="Ming W."/>
            <person name="Munidasa M."/>
            <person name="Muniz J."/>
            <person name="Nguyen L."/>
            <person name="Ongeri F."/>
            <person name="Osuji N."/>
            <person name="Pu L.-L."/>
            <person name="Puazo M."/>
            <person name="Qu C."/>
            <person name="Quiroz J."/>
            <person name="Raj R."/>
            <person name="Weissenberger G."/>
            <person name="Xin Y."/>
            <person name="Zou X."/>
            <person name="Han Y."/>
            <person name="Richards S."/>
            <person name="Worley K."/>
            <person name="Muzny D."/>
            <person name="Gibbs R."/>
        </authorList>
    </citation>
    <scope>NUCLEOTIDE SEQUENCE</scope>
    <source>
        <strain evidence="5">Sampled in the wild</strain>
    </source>
</reference>
<dbReference type="PROSITE" id="PS50011">
    <property type="entry name" value="PROTEIN_KINASE_DOM"/>
    <property type="match status" value="1"/>
</dbReference>
<feature type="compositionally biased region" description="Basic and acidic residues" evidence="3">
    <location>
        <begin position="1290"/>
        <end position="1300"/>
    </location>
</feature>
<dbReference type="GO" id="GO:0035556">
    <property type="term" value="P:intracellular signal transduction"/>
    <property type="evidence" value="ECO:0007669"/>
    <property type="project" value="TreeGrafter"/>
</dbReference>
<dbReference type="InterPro" id="IPR008271">
    <property type="entry name" value="Ser/Thr_kinase_AS"/>
</dbReference>
<feature type="compositionally biased region" description="Polar residues" evidence="3">
    <location>
        <begin position="771"/>
        <end position="781"/>
    </location>
</feature>